<dbReference type="GO" id="GO:0016540">
    <property type="term" value="P:protein autoprocessing"/>
    <property type="evidence" value="ECO:0007669"/>
    <property type="project" value="InterPro"/>
</dbReference>
<evidence type="ECO:0000259" key="1">
    <source>
        <dbReference type="Pfam" id="PF01079"/>
    </source>
</evidence>
<dbReference type="AlphaFoldDB" id="A0A914VF42"/>
<evidence type="ECO:0000313" key="2">
    <source>
        <dbReference type="Proteomes" id="UP000887566"/>
    </source>
</evidence>
<accession>A0A914VF42</accession>
<evidence type="ECO:0000313" key="3">
    <source>
        <dbReference type="WBParaSite" id="PSAMB.scaffold19235size836.g37818.t1"/>
    </source>
</evidence>
<dbReference type="Gene3D" id="2.170.16.10">
    <property type="entry name" value="Hedgehog/Intein (Hint) domain"/>
    <property type="match status" value="1"/>
</dbReference>
<organism evidence="2 3">
    <name type="scientific">Plectus sambesii</name>
    <dbReference type="NCBI Taxonomy" id="2011161"/>
    <lineage>
        <taxon>Eukaryota</taxon>
        <taxon>Metazoa</taxon>
        <taxon>Ecdysozoa</taxon>
        <taxon>Nematoda</taxon>
        <taxon>Chromadorea</taxon>
        <taxon>Plectida</taxon>
        <taxon>Plectina</taxon>
        <taxon>Plectoidea</taxon>
        <taxon>Plectidae</taxon>
        <taxon>Plectus</taxon>
    </lineage>
</organism>
<dbReference type="InterPro" id="IPR001767">
    <property type="entry name" value="Hedgehog_Hint"/>
</dbReference>
<dbReference type="Pfam" id="PF01079">
    <property type="entry name" value="Hint"/>
    <property type="match status" value="1"/>
</dbReference>
<sequence>MVEEIGAFAPMTSNGLLVVNGMVGSCHSVNKMLSLQQTFFGL</sequence>
<name>A0A914VF42_9BILA</name>
<protein>
    <submittedName>
        <fullName evidence="3">Hedgehog protein Hint domain-containing protein</fullName>
    </submittedName>
</protein>
<dbReference type="WBParaSite" id="PSAMB.scaffold19235size836.g37818.t1">
    <property type="protein sequence ID" value="PSAMB.scaffold19235size836.g37818.t1"/>
    <property type="gene ID" value="PSAMB.scaffold19235size836.g37818"/>
</dbReference>
<feature type="domain" description="Hedgehog protein Hint" evidence="1">
    <location>
        <begin position="2"/>
        <end position="41"/>
    </location>
</feature>
<reference evidence="3" key="1">
    <citation type="submission" date="2022-11" db="UniProtKB">
        <authorList>
            <consortium name="WormBaseParasite"/>
        </authorList>
    </citation>
    <scope>IDENTIFICATION</scope>
</reference>
<keyword evidence="2" id="KW-1185">Reference proteome</keyword>
<dbReference type="Proteomes" id="UP000887566">
    <property type="component" value="Unplaced"/>
</dbReference>
<proteinExistence type="predicted"/>